<proteinExistence type="predicted"/>
<sequence length="183" mass="20230">MFGLSGSNLFSLHYNNSASFFRLVLLSPEAMHRVALKGVWKKCIPQFLKAPGHRLCLLSASHPLSIATRPSACAIGVIRPDPLNVGYATPPTSLTGRWRRLCLALTLSSEQNRACRILQHTRLRNGGKDGYPYPVDRDTYDQTIEVLRDAIEGAEIRGRRGTGRYGGWGSLFDWVGCCAGAIW</sequence>
<accession>A0A7G9Y6V3</accession>
<dbReference type="EMBL" id="MT630857">
    <property type="protein sequence ID" value="QNO43737.1"/>
    <property type="molecule type" value="Genomic_DNA"/>
</dbReference>
<reference evidence="1" key="1">
    <citation type="submission" date="2020-06" db="EMBL/GenBank/DDBJ databases">
        <title>Unique genomic features of the anaerobic methanotrophic archaea.</title>
        <authorList>
            <person name="Chadwick G.L."/>
            <person name="Skennerton C.T."/>
            <person name="Laso-Perez R."/>
            <person name="Leu A.O."/>
            <person name="Speth D.R."/>
            <person name="Yu H."/>
            <person name="Morgan-Lang C."/>
            <person name="Hatzenpichler R."/>
            <person name="Goudeau D."/>
            <person name="Malmstrom R."/>
            <person name="Brazelton W.J."/>
            <person name="Woyke T."/>
            <person name="Hallam S.J."/>
            <person name="Tyson G.W."/>
            <person name="Wegener G."/>
            <person name="Boetius A."/>
            <person name="Orphan V."/>
        </authorList>
    </citation>
    <scope>NUCLEOTIDE SEQUENCE</scope>
</reference>
<protein>
    <submittedName>
        <fullName evidence="1">Uncharacterized protein</fullName>
    </submittedName>
</protein>
<organism evidence="1">
    <name type="scientific">Candidatus Methanogaster sp. ANME-2c ERB4</name>
    <dbReference type="NCBI Taxonomy" id="2759911"/>
    <lineage>
        <taxon>Archaea</taxon>
        <taxon>Methanobacteriati</taxon>
        <taxon>Methanobacteriota</taxon>
        <taxon>Stenosarchaea group</taxon>
        <taxon>Methanomicrobia</taxon>
        <taxon>Methanosarcinales</taxon>
        <taxon>ANME-2 cluster</taxon>
        <taxon>Candidatus Methanogasteraceae</taxon>
        <taxon>Candidatus Methanogaster</taxon>
    </lineage>
</organism>
<dbReference type="AlphaFoldDB" id="A0A7G9Y6V3"/>
<name>A0A7G9Y6V3_9EURY</name>
<gene>
    <name evidence="1" type="ORF">HIDCGLNP_00003</name>
</gene>
<evidence type="ECO:0000313" key="1">
    <source>
        <dbReference type="EMBL" id="QNO43737.1"/>
    </source>
</evidence>